<dbReference type="PRINTS" id="PR00081">
    <property type="entry name" value="GDHRDH"/>
</dbReference>
<dbReference type="CDD" id="cd05233">
    <property type="entry name" value="SDR_c"/>
    <property type="match status" value="1"/>
</dbReference>
<evidence type="ECO:0000256" key="2">
    <source>
        <dbReference type="ARBA" id="ARBA00023002"/>
    </source>
</evidence>
<evidence type="ECO:0000256" key="1">
    <source>
        <dbReference type="ARBA" id="ARBA00006484"/>
    </source>
</evidence>
<evidence type="ECO:0000313" key="4">
    <source>
        <dbReference type="Proteomes" id="UP000002212"/>
    </source>
</evidence>
<dbReference type="GO" id="GO:0016491">
    <property type="term" value="F:oxidoreductase activity"/>
    <property type="evidence" value="ECO:0007669"/>
    <property type="project" value="UniProtKB-KW"/>
</dbReference>
<dbReference type="AlphaFoldDB" id="C1B5Y3"/>
<protein>
    <submittedName>
        <fullName evidence="3">Oxidoreductase</fullName>
    </submittedName>
</protein>
<dbReference type="Proteomes" id="UP000002212">
    <property type="component" value="Chromosome"/>
</dbReference>
<dbReference type="STRING" id="632772.ROP_71470"/>
<name>C1B5Y3_RHOOB</name>
<dbReference type="KEGG" id="rop:ROP_71470"/>
<evidence type="ECO:0000313" key="3">
    <source>
        <dbReference type="EMBL" id="BAH55394.1"/>
    </source>
</evidence>
<reference evidence="3 4" key="1">
    <citation type="submission" date="2009-03" db="EMBL/GenBank/DDBJ databases">
        <title>Comparison of the complete genome sequences of Rhodococcus erythropolis PR4 and Rhodococcus opacus B4.</title>
        <authorList>
            <person name="Takarada H."/>
            <person name="Sekine M."/>
            <person name="Hosoyama A."/>
            <person name="Yamada R."/>
            <person name="Fujisawa T."/>
            <person name="Omata S."/>
            <person name="Shimizu A."/>
            <person name="Tsukatani N."/>
            <person name="Tanikawa S."/>
            <person name="Fujita N."/>
            <person name="Harayama S."/>
        </authorList>
    </citation>
    <scope>NUCLEOTIDE SEQUENCE [LARGE SCALE GENOMIC DNA]</scope>
    <source>
        <strain evidence="3 4">B4</strain>
    </source>
</reference>
<dbReference type="EMBL" id="AP011115">
    <property type="protein sequence ID" value="BAH55394.1"/>
    <property type="molecule type" value="Genomic_DNA"/>
</dbReference>
<proteinExistence type="inferred from homology"/>
<dbReference type="PROSITE" id="PS00061">
    <property type="entry name" value="ADH_SHORT"/>
    <property type="match status" value="1"/>
</dbReference>
<dbReference type="InterPro" id="IPR036291">
    <property type="entry name" value="NAD(P)-bd_dom_sf"/>
</dbReference>
<dbReference type="PANTHER" id="PTHR43669:SF3">
    <property type="entry name" value="ALCOHOL DEHYDROGENASE, PUTATIVE (AFU_ORTHOLOGUE AFUA_3G03445)-RELATED"/>
    <property type="match status" value="1"/>
</dbReference>
<dbReference type="InterPro" id="IPR002347">
    <property type="entry name" value="SDR_fam"/>
</dbReference>
<dbReference type="PATRIC" id="fig|632772.20.peg.7459"/>
<dbReference type="InterPro" id="IPR020904">
    <property type="entry name" value="Sc_DH/Rdtase_CS"/>
</dbReference>
<dbReference type="Pfam" id="PF13561">
    <property type="entry name" value="adh_short_C2"/>
    <property type="match status" value="1"/>
</dbReference>
<comment type="similarity">
    <text evidence="1">Belongs to the short-chain dehydrogenases/reductases (SDR) family.</text>
</comment>
<keyword evidence="2" id="KW-0560">Oxidoreductase</keyword>
<dbReference type="Gene3D" id="3.40.50.720">
    <property type="entry name" value="NAD(P)-binding Rossmann-like Domain"/>
    <property type="match status" value="1"/>
</dbReference>
<dbReference type="PRINTS" id="PR00080">
    <property type="entry name" value="SDRFAMILY"/>
</dbReference>
<sequence>MSTGMGARLEGKVALVTGSTRGIGRSIAELFASEGAKVAVTGRTADRGRKVVDRIRDAGGAAEFFPLDVTSEDSVRDVVAATAAHFGTLTTLVNNAAPTDAVASTVKPLHEYSTDEWQRIMTGTLTGNVFWASKYAWAHLARAEGASILNISSGQSLAGFKGFGAYGAAKAGVNSLTRSLAVEGSADGIRANCILVGRVVSSRGDSGHHTGGGRLTRIGNPMDIAHAATWLVSDEAAFSTGALVTIDGGFSINGDAATDAENLASVAG</sequence>
<gene>
    <name evidence="3" type="ordered locus">ROP_71470</name>
</gene>
<dbReference type="HOGENOM" id="CLU_010194_1_0_11"/>
<dbReference type="FunFam" id="3.40.50.720:FF:000084">
    <property type="entry name" value="Short-chain dehydrogenase reductase"/>
    <property type="match status" value="1"/>
</dbReference>
<accession>C1B5Y3</accession>
<organism evidence="3 4">
    <name type="scientific">Rhodococcus opacus (strain B4)</name>
    <dbReference type="NCBI Taxonomy" id="632772"/>
    <lineage>
        <taxon>Bacteria</taxon>
        <taxon>Bacillati</taxon>
        <taxon>Actinomycetota</taxon>
        <taxon>Actinomycetes</taxon>
        <taxon>Mycobacteriales</taxon>
        <taxon>Nocardiaceae</taxon>
        <taxon>Rhodococcus</taxon>
    </lineage>
</organism>
<dbReference type="PANTHER" id="PTHR43669">
    <property type="entry name" value="5-KETO-D-GLUCONATE 5-REDUCTASE"/>
    <property type="match status" value="1"/>
</dbReference>
<dbReference type="SUPFAM" id="SSF51735">
    <property type="entry name" value="NAD(P)-binding Rossmann-fold domains"/>
    <property type="match status" value="1"/>
</dbReference>